<dbReference type="SUPFAM" id="SSF55781">
    <property type="entry name" value="GAF domain-like"/>
    <property type="match status" value="1"/>
</dbReference>
<dbReference type="Gene3D" id="1.10.10.10">
    <property type="entry name" value="Winged helix-like DNA-binding domain superfamily/Winged helix DNA-binding domain"/>
    <property type="match status" value="1"/>
</dbReference>
<keyword evidence="2" id="KW-0238">DNA-binding</keyword>
<proteinExistence type="predicted"/>
<dbReference type="EMBL" id="SWMS01000004">
    <property type="protein sequence ID" value="TKG71686.1"/>
    <property type="molecule type" value="Genomic_DNA"/>
</dbReference>
<dbReference type="PROSITE" id="PS51078">
    <property type="entry name" value="ICLR_ED"/>
    <property type="match status" value="1"/>
</dbReference>
<dbReference type="PANTHER" id="PTHR30136:SF24">
    <property type="entry name" value="HTH-TYPE TRANSCRIPTIONAL REPRESSOR ALLR"/>
    <property type="match status" value="1"/>
</dbReference>
<keyword evidence="7" id="KW-1185">Reference proteome</keyword>
<dbReference type="InterPro" id="IPR036388">
    <property type="entry name" value="WH-like_DNA-bd_sf"/>
</dbReference>
<evidence type="ECO:0000256" key="1">
    <source>
        <dbReference type="ARBA" id="ARBA00023015"/>
    </source>
</evidence>
<evidence type="ECO:0000256" key="3">
    <source>
        <dbReference type="ARBA" id="ARBA00023163"/>
    </source>
</evidence>
<feature type="domain" description="HTH iclR-type" evidence="4">
    <location>
        <begin position="21"/>
        <end position="82"/>
    </location>
</feature>
<evidence type="ECO:0000259" key="4">
    <source>
        <dbReference type="PROSITE" id="PS51077"/>
    </source>
</evidence>
<keyword evidence="3" id="KW-0804">Transcription</keyword>
<evidence type="ECO:0000313" key="6">
    <source>
        <dbReference type="EMBL" id="TKG71686.1"/>
    </source>
</evidence>
<dbReference type="Pfam" id="PF09339">
    <property type="entry name" value="HTH_IclR"/>
    <property type="match status" value="1"/>
</dbReference>
<protein>
    <submittedName>
        <fullName evidence="6">IclR family transcriptional regulator</fullName>
    </submittedName>
</protein>
<dbReference type="InterPro" id="IPR005471">
    <property type="entry name" value="Tscrpt_reg_IclR_N"/>
</dbReference>
<dbReference type="Gene3D" id="3.30.450.40">
    <property type="match status" value="1"/>
</dbReference>
<dbReference type="PANTHER" id="PTHR30136">
    <property type="entry name" value="HELIX-TURN-HELIX TRANSCRIPTIONAL REGULATOR, ICLR FAMILY"/>
    <property type="match status" value="1"/>
</dbReference>
<dbReference type="Proteomes" id="UP000309992">
    <property type="component" value="Unassembled WGS sequence"/>
</dbReference>
<sequence length="263" mass="28565">MNYHDYVTDDAHTDSRARPRVQTASRVIRILTAVAESENGLTTRELSDQLGIGRQALYHLLHTLTASGALTRTSANRIVLGLGMVTIARGLERQLSPSEHLDPLVRKIASMTGETAYAAGWRNGEVHVLAVASGTGPVRAAETPLGYVGHAHARASGKLLLAVARPELREEYFRTHDLDPCTPHTKTSVEDLTAEFEQIKRQGFSLDEEEFAVGLSCVAIPLDASSAPLVAAVSAPTQHFRENLDRNLEVLQTVARGSEPMSR</sequence>
<dbReference type="InterPro" id="IPR050707">
    <property type="entry name" value="HTH_MetabolicPath_Reg"/>
</dbReference>
<name>A0ABY2S8A1_9PSEU</name>
<reference evidence="6 7" key="1">
    <citation type="journal article" date="2015" name="Antonie Van Leeuwenhoek">
        <title>Prauserella endophytica sp. nov., an endophytic actinobacterium isolated from Tamarix taklamakanensis.</title>
        <authorList>
            <person name="Liu J.M."/>
            <person name="Habden X."/>
            <person name="Guo L."/>
            <person name="Tuo L."/>
            <person name="Jiang Z.K."/>
            <person name="Liu S.W."/>
            <person name="Liu X.F."/>
            <person name="Chen L."/>
            <person name="Li R.F."/>
            <person name="Zhang Y.Q."/>
            <person name="Sun C.H."/>
        </authorList>
    </citation>
    <scope>NUCLEOTIDE SEQUENCE [LARGE SCALE GENOMIC DNA]</scope>
    <source>
        <strain evidence="6 7">CGMCC 4.7182</strain>
    </source>
</reference>
<dbReference type="InterPro" id="IPR029016">
    <property type="entry name" value="GAF-like_dom_sf"/>
</dbReference>
<dbReference type="SMART" id="SM00346">
    <property type="entry name" value="HTH_ICLR"/>
    <property type="match status" value="1"/>
</dbReference>
<dbReference type="InterPro" id="IPR014757">
    <property type="entry name" value="Tscrpt_reg_IclR_C"/>
</dbReference>
<evidence type="ECO:0000259" key="5">
    <source>
        <dbReference type="PROSITE" id="PS51078"/>
    </source>
</evidence>
<dbReference type="PROSITE" id="PS51077">
    <property type="entry name" value="HTH_ICLR"/>
    <property type="match status" value="1"/>
</dbReference>
<organism evidence="6 7">
    <name type="scientific">Prauserella endophytica</name>
    <dbReference type="NCBI Taxonomy" id="1592324"/>
    <lineage>
        <taxon>Bacteria</taxon>
        <taxon>Bacillati</taxon>
        <taxon>Actinomycetota</taxon>
        <taxon>Actinomycetes</taxon>
        <taxon>Pseudonocardiales</taxon>
        <taxon>Pseudonocardiaceae</taxon>
        <taxon>Prauserella</taxon>
        <taxon>Prauserella coralliicola group</taxon>
    </lineage>
</organism>
<dbReference type="Pfam" id="PF01614">
    <property type="entry name" value="IclR_C"/>
    <property type="match status" value="1"/>
</dbReference>
<gene>
    <name evidence="6" type="ORF">FCN18_09210</name>
</gene>
<feature type="domain" description="IclR-ED" evidence="5">
    <location>
        <begin position="83"/>
        <end position="263"/>
    </location>
</feature>
<dbReference type="InterPro" id="IPR036390">
    <property type="entry name" value="WH_DNA-bd_sf"/>
</dbReference>
<dbReference type="SUPFAM" id="SSF46785">
    <property type="entry name" value="Winged helix' DNA-binding domain"/>
    <property type="match status" value="1"/>
</dbReference>
<comment type="caution">
    <text evidence="6">The sequence shown here is derived from an EMBL/GenBank/DDBJ whole genome shotgun (WGS) entry which is preliminary data.</text>
</comment>
<evidence type="ECO:0000256" key="2">
    <source>
        <dbReference type="ARBA" id="ARBA00023125"/>
    </source>
</evidence>
<keyword evidence="1" id="KW-0805">Transcription regulation</keyword>
<evidence type="ECO:0000313" key="7">
    <source>
        <dbReference type="Proteomes" id="UP000309992"/>
    </source>
</evidence>
<accession>A0ABY2S8A1</accession>